<comment type="caution">
    <text evidence="1">The sequence shown here is derived from an EMBL/GenBank/DDBJ whole genome shotgun (WGS) entry which is preliminary data.</text>
</comment>
<dbReference type="AlphaFoldDB" id="A0AA94ISI4"/>
<name>A0AA94ISI4_9BACT</name>
<dbReference type="EMBL" id="FZNZ01000005">
    <property type="protein sequence ID" value="SNR70523.1"/>
    <property type="molecule type" value="Genomic_DNA"/>
</dbReference>
<sequence>MTDNDCLSSRRVCCRSILSIRYTTHPSLLSSRLRLSKFKTGVLLKHFKYKIHHTTKSNRQPLTAEQTQNEGVVGTDYIQEVTPKVVANAVRIVIRICKIFFQTGLFIIVNNGFEQFLHTCRRTSRHKKRPNTLITNGLHRHSTGRNCKVIDDIIIRIGGASSVLPHPLSLGCDRHSSLSINYLAIQNGHYTHWLKPHRLRMRLARRGRLTSHRTR</sequence>
<proteinExistence type="predicted"/>
<evidence type="ECO:0000313" key="2">
    <source>
        <dbReference type="Proteomes" id="UP000198427"/>
    </source>
</evidence>
<accession>A0AA94ISI4</accession>
<evidence type="ECO:0000313" key="1">
    <source>
        <dbReference type="EMBL" id="SNR70523.1"/>
    </source>
</evidence>
<gene>
    <name evidence="1" type="ORF">SAMN06265364_10577</name>
</gene>
<reference evidence="1 2" key="1">
    <citation type="submission" date="2017-06" db="EMBL/GenBank/DDBJ databases">
        <authorList>
            <person name="Varghese N."/>
            <person name="Submissions S."/>
        </authorList>
    </citation>
    <scope>NUCLEOTIDE SEQUENCE [LARGE SCALE GENOMIC DNA]</scope>
    <source>
        <strain evidence="1 2">DSM 26989</strain>
    </source>
</reference>
<protein>
    <submittedName>
        <fullName evidence="1">Uncharacterized protein</fullName>
    </submittedName>
</protein>
<organism evidence="1 2">
    <name type="scientific">Prevotella jejuni</name>
    <dbReference type="NCBI Taxonomy" id="1177574"/>
    <lineage>
        <taxon>Bacteria</taxon>
        <taxon>Pseudomonadati</taxon>
        <taxon>Bacteroidota</taxon>
        <taxon>Bacteroidia</taxon>
        <taxon>Bacteroidales</taxon>
        <taxon>Prevotellaceae</taxon>
        <taxon>Prevotella</taxon>
    </lineage>
</organism>
<dbReference type="Proteomes" id="UP000198427">
    <property type="component" value="Unassembled WGS sequence"/>
</dbReference>
<keyword evidence="2" id="KW-1185">Reference proteome</keyword>